<dbReference type="GO" id="GO:0003677">
    <property type="term" value="F:DNA binding"/>
    <property type="evidence" value="ECO:0007669"/>
    <property type="project" value="InterPro"/>
</dbReference>
<gene>
    <name evidence="2" type="ORF">CHR53_07390</name>
</gene>
<dbReference type="EMBL" id="CP022572">
    <property type="protein sequence ID" value="AZU61091.1"/>
    <property type="molecule type" value="Genomic_DNA"/>
</dbReference>
<organism evidence="2 3">
    <name type="scientific">Neobacillus mesonae</name>
    <dbReference type="NCBI Taxonomy" id="1193713"/>
    <lineage>
        <taxon>Bacteria</taxon>
        <taxon>Bacillati</taxon>
        <taxon>Bacillota</taxon>
        <taxon>Bacilli</taxon>
        <taxon>Bacillales</taxon>
        <taxon>Bacillaceae</taxon>
        <taxon>Neobacillus</taxon>
    </lineage>
</organism>
<dbReference type="Gene3D" id="1.10.260.40">
    <property type="entry name" value="lambda repressor-like DNA-binding domains"/>
    <property type="match status" value="1"/>
</dbReference>
<feature type="domain" description="HTH cro/C1-type" evidence="1">
    <location>
        <begin position="19"/>
        <end position="65"/>
    </location>
</feature>
<sequence>MLFSFFRFESGKKRSKLGRLLDRHGYTQEELREESGVSRNTVSKACNDPKYVPSPNVLKKLMSAIRKLDPGAKADDYFDI</sequence>
<proteinExistence type="predicted"/>
<dbReference type="CDD" id="cd00093">
    <property type="entry name" value="HTH_XRE"/>
    <property type="match status" value="1"/>
</dbReference>
<dbReference type="AlphaFoldDB" id="A0A3T0HVE2"/>
<name>A0A3T0HVE2_9BACI</name>
<reference evidence="2 3" key="1">
    <citation type="submission" date="2017-07" db="EMBL/GenBank/DDBJ databases">
        <title>The complete genome sequence of Bacillus mesonae strain H20-5, an efficient strain improving plant abiotic stress resistance.</title>
        <authorList>
            <person name="Kim S.Y."/>
            <person name="Song H."/>
            <person name="Sang M.K."/>
            <person name="Weon H.-Y."/>
            <person name="Song J."/>
        </authorList>
    </citation>
    <scope>NUCLEOTIDE SEQUENCE [LARGE SCALE GENOMIC DNA]</scope>
    <source>
        <strain evidence="2 3">H20-5</strain>
    </source>
</reference>
<evidence type="ECO:0000313" key="2">
    <source>
        <dbReference type="EMBL" id="AZU61091.1"/>
    </source>
</evidence>
<dbReference type="InterPro" id="IPR010982">
    <property type="entry name" value="Lambda_DNA-bd_dom_sf"/>
</dbReference>
<dbReference type="KEGG" id="nmk:CHR53_07390"/>
<protein>
    <submittedName>
        <fullName evidence="2">Transcriptional regulator</fullName>
    </submittedName>
</protein>
<accession>A0A3T0HVE2</accession>
<dbReference type="InterPro" id="IPR001387">
    <property type="entry name" value="Cro/C1-type_HTH"/>
</dbReference>
<evidence type="ECO:0000313" key="3">
    <source>
        <dbReference type="Proteomes" id="UP000282892"/>
    </source>
</evidence>
<dbReference type="OrthoDB" id="7568952at2"/>
<keyword evidence="3" id="KW-1185">Reference proteome</keyword>
<dbReference type="Pfam" id="PF01381">
    <property type="entry name" value="HTH_3"/>
    <property type="match status" value="1"/>
</dbReference>
<evidence type="ECO:0000259" key="1">
    <source>
        <dbReference type="Pfam" id="PF01381"/>
    </source>
</evidence>
<dbReference type="Proteomes" id="UP000282892">
    <property type="component" value="Chromosome"/>
</dbReference>
<dbReference type="SUPFAM" id="SSF47413">
    <property type="entry name" value="lambda repressor-like DNA-binding domains"/>
    <property type="match status" value="1"/>
</dbReference>
<dbReference type="RefSeq" id="WP_127485957.1">
    <property type="nucleotide sequence ID" value="NZ_CP022572.1"/>
</dbReference>